<organism evidence="1 2">
    <name type="scientific">Pristionchus mayeri</name>
    <dbReference type="NCBI Taxonomy" id="1317129"/>
    <lineage>
        <taxon>Eukaryota</taxon>
        <taxon>Metazoa</taxon>
        <taxon>Ecdysozoa</taxon>
        <taxon>Nematoda</taxon>
        <taxon>Chromadorea</taxon>
        <taxon>Rhabditida</taxon>
        <taxon>Rhabditina</taxon>
        <taxon>Diplogasteromorpha</taxon>
        <taxon>Diplogasteroidea</taxon>
        <taxon>Neodiplogasteridae</taxon>
        <taxon>Pristionchus</taxon>
    </lineage>
</organism>
<evidence type="ECO:0000313" key="1">
    <source>
        <dbReference type="EMBL" id="GMR44369.1"/>
    </source>
</evidence>
<accession>A0AAN4ZS07</accession>
<sequence length="110" mass="12899">HSSEVAVHCHNSVFKCLQKAHERFRRMEMEEHSYEDCRTTMFDCLQTIIEIGATENCSSVARNITNQINVYIDLEEGKHGKWIIDIYRFPAARLLMQCNKSKSGHFFIIF</sequence>
<dbReference type="EMBL" id="BTRK01000003">
    <property type="protein sequence ID" value="GMR44369.1"/>
    <property type="molecule type" value="Genomic_DNA"/>
</dbReference>
<keyword evidence="2" id="KW-1185">Reference proteome</keyword>
<dbReference type="AlphaFoldDB" id="A0AAN4ZS07"/>
<gene>
    <name evidence="1" type="ORF">PMAYCL1PPCAC_14564</name>
</gene>
<proteinExistence type="predicted"/>
<comment type="caution">
    <text evidence="1">The sequence shown here is derived from an EMBL/GenBank/DDBJ whole genome shotgun (WGS) entry which is preliminary data.</text>
</comment>
<reference evidence="2" key="1">
    <citation type="submission" date="2022-10" db="EMBL/GenBank/DDBJ databases">
        <title>Genome assembly of Pristionchus species.</title>
        <authorList>
            <person name="Yoshida K."/>
            <person name="Sommer R.J."/>
        </authorList>
    </citation>
    <scope>NUCLEOTIDE SEQUENCE [LARGE SCALE GENOMIC DNA]</scope>
    <source>
        <strain evidence="2">RS5460</strain>
    </source>
</reference>
<dbReference type="Proteomes" id="UP001328107">
    <property type="component" value="Unassembled WGS sequence"/>
</dbReference>
<feature type="non-terminal residue" evidence="1">
    <location>
        <position position="1"/>
    </location>
</feature>
<name>A0AAN4ZS07_9BILA</name>
<evidence type="ECO:0000313" key="2">
    <source>
        <dbReference type="Proteomes" id="UP001328107"/>
    </source>
</evidence>
<protein>
    <submittedName>
        <fullName evidence="1">Uncharacterized protein</fullName>
    </submittedName>
</protein>